<evidence type="ECO:0000313" key="1">
    <source>
        <dbReference type="EMBL" id="GAL87625.1"/>
    </source>
</evidence>
<protein>
    <submittedName>
        <fullName evidence="1">Uncharacterized protein</fullName>
    </submittedName>
</protein>
<dbReference type="AlphaFoldDB" id="A0A098LKX3"/>
<dbReference type="eggNOG" id="COG5190">
    <property type="taxonomic scope" value="Bacteria"/>
</dbReference>
<organism evidence="1 2">
    <name type="scientific">Sporocytophaga myxococcoides</name>
    <dbReference type="NCBI Taxonomy" id="153721"/>
    <lineage>
        <taxon>Bacteria</taxon>
        <taxon>Pseudomonadati</taxon>
        <taxon>Bacteroidota</taxon>
        <taxon>Cytophagia</taxon>
        <taxon>Cytophagales</taxon>
        <taxon>Cytophagaceae</taxon>
        <taxon>Sporocytophaga</taxon>
    </lineage>
</organism>
<accession>A0A098LKX3</accession>
<keyword evidence="2" id="KW-1185">Reference proteome</keyword>
<sequence length="101" mass="11997">MAIWSSASDDYVEEVVKCIIPDDIKLEFVWGRRKCTYCLNVLGIETDGYVDYANHYNYIKPYSPRFPTRISENSDCIAICYYFCNSPTIFYSYGRRQIFYF</sequence>
<comment type="caution">
    <text evidence="1">The sequence shown here is derived from an EMBL/GenBank/DDBJ whole genome shotgun (WGS) entry which is preliminary data.</text>
</comment>
<dbReference type="Proteomes" id="UP000030185">
    <property type="component" value="Unassembled WGS sequence"/>
</dbReference>
<dbReference type="STRING" id="153721.MYP_4855"/>
<gene>
    <name evidence="1" type="ORF">MYP_4855</name>
</gene>
<dbReference type="EMBL" id="BBLT01000015">
    <property type="protein sequence ID" value="GAL87625.1"/>
    <property type="molecule type" value="Genomic_DNA"/>
</dbReference>
<evidence type="ECO:0000313" key="2">
    <source>
        <dbReference type="Proteomes" id="UP000030185"/>
    </source>
</evidence>
<reference evidence="1 2" key="1">
    <citation type="submission" date="2014-09" db="EMBL/GenBank/DDBJ databases">
        <title>Sporocytophaga myxococcoides PG-01 genome sequencing.</title>
        <authorList>
            <person name="Liu L."/>
            <person name="Gao P.J."/>
            <person name="Chen G.J."/>
            <person name="Wang L.S."/>
        </authorList>
    </citation>
    <scope>NUCLEOTIDE SEQUENCE [LARGE SCALE GENOMIC DNA]</scope>
    <source>
        <strain evidence="1 2">PG-01</strain>
    </source>
</reference>
<proteinExistence type="predicted"/>
<name>A0A098LKX3_9BACT</name>